<comment type="catalytic activity">
    <reaction evidence="11">
        <text>N(6)-(pyridoxal phosphate)-L-lysyl-[4-amino-5-hydroxymethyl-2-methylpyrimidine phosphate synthase] + L-histidyl-[4-amino-5-hydroxymethyl-2-methylpyrimidine phosphate synthase] + 2 Fe(3+) + 4 H2O = L-lysyl-[4-amino-5-hydroxymethyl-2-methylpyrimidine phosphate synthase] + (2S)-2-amino-5-hydroxy-4-oxopentanoyl-[4-amino-5-hydroxymethyl-2-methylpyrimidine phosphate synthase] + 4-amino-2-methyl-5-(phosphooxymethyl)pyrimidine + 3-oxopropanoate + 2 Fe(2+) + 2 H(+)</text>
        <dbReference type="Rhea" id="RHEA:65756"/>
        <dbReference type="Rhea" id="RHEA-COMP:16892"/>
        <dbReference type="Rhea" id="RHEA-COMP:16893"/>
        <dbReference type="Rhea" id="RHEA-COMP:16894"/>
        <dbReference type="Rhea" id="RHEA-COMP:16895"/>
        <dbReference type="ChEBI" id="CHEBI:15377"/>
        <dbReference type="ChEBI" id="CHEBI:15378"/>
        <dbReference type="ChEBI" id="CHEBI:29033"/>
        <dbReference type="ChEBI" id="CHEBI:29034"/>
        <dbReference type="ChEBI" id="CHEBI:29969"/>
        <dbReference type="ChEBI" id="CHEBI:29979"/>
        <dbReference type="ChEBI" id="CHEBI:33190"/>
        <dbReference type="ChEBI" id="CHEBI:58354"/>
        <dbReference type="ChEBI" id="CHEBI:143915"/>
        <dbReference type="ChEBI" id="CHEBI:157692"/>
    </reaction>
    <physiologicalReaction direction="left-to-right" evidence="11">
        <dbReference type="Rhea" id="RHEA:65757"/>
    </physiologicalReaction>
</comment>
<name>A0ABS0P6G7_9BRAD</name>
<keyword evidence="12" id="KW-0812">Transmembrane</keyword>
<evidence type="ECO:0000256" key="8">
    <source>
        <dbReference type="ARBA" id="ARBA00022977"/>
    </source>
</evidence>
<dbReference type="PANTHER" id="PTHR31528">
    <property type="entry name" value="4-AMINO-5-HYDROXYMETHYL-2-METHYLPYRIMIDINE PHOSPHATE SYNTHASE THI11-RELATED"/>
    <property type="match status" value="1"/>
</dbReference>
<organism evidence="14 15">
    <name type="scientific">Bradyrhizobium diversitatis</name>
    <dbReference type="NCBI Taxonomy" id="2755406"/>
    <lineage>
        <taxon>Bacteria</taxon>
        <taxon>Pseudomonadati</taxon>
        <taxon>Pseudomonadota</taxon>
        <taxon>Alphaproteobacteria</taxon>
        <taxon>Hyphomicrobiales</taxon>
        <taxon>Nitrobacteraceae</taxon>
        <taxon>Bradyrhizobium</taxon>
    </lineage>
</organism>
<keyword evidence="12" id="KW-1133">Transmembrane helix</keyword>
<accession>A0ABS0P6G7</accession>
<evidence type="ECO:0000256" key="5">
    <source>
        <dbReference type="ARBA" id="ARBA00022679"/>
    </source>
</evidence>
<evidence type="ECO:0000256" key="9">
    <source>
        <dbReference type="ARBA" id="ARBA00023004"/>
    </source>
</evidence>
<reference evidence="14 15" key="1">
    <citation type="submission" date="2020-07" db="EMBL/GenBank/DDBJ databases">
        <title>Bradyrhizobium diversity isolated from nodules of indigenous legumes of Western Australia.</title>
        <authorList>
            <person name="Klepa M.S."/>
        </authorList>
    </citation>
    <scope>NUCLEOTIDE SEQUENCE [LARGE SCALE GENOMIC DNA]</scope>
    <source>
        <strain evidence="14 15">CNPSo 4019</strain>
    </source>
</reference>
<evidence type="ECO:0000259" key="13">
    <source>
        <dbReference type="Pfam" id="PF09084"/>
    </source>
</evidence>
<dbReference type="InterPro" id="IPR027939">
    <property type="entry name" value="NMT1/THI5"/>
</dbReference>
<keyword evidence="5" id="KW-0808">Transferase</keyword>
<dbReference type="Gene3D" id="3.40.190.10">
    <property type="entry name" value="Periplasmic binding protein-like II"/>
    <property type="match status" value="2"/>
</dbReference>
<comment type="function">
    <text evidence="1">Responsible for the formation of the pyrimidine heterocycle in the thiamine biosynthesis pathway. Catalyzes the formation of hydroxymethylpyrimidine phosphate (HMP-P) from histidine and pyridoxal phosphate (PLP). The protein uses PLP and the active site histidine to form HMP-P, generating an inactive enzyme. The enzyme can only undergo a single turnover, which suggests it is a suicide enzyme.</text>
</comment>
<proteinExistence type="inferred from homology"/>
<dbReference type="Proteomes" id="UP001194539">
    <property type="component" value="Unassembled WGS sequence"/>
</dbReference>
<evidence type="ECO:0000256" key="4">
    <source>
        <dbReference type="ARBA" id="ARBA00011738"/>
    </source>
</evidence>
<evidence type="ECO:0000313" key="14">
    <source>
        <dbReference type="EMBL" id="MBH5388836.1"/>
    </source>
</evidence>
<dbReference type="Pfam" id="PF09084">
    <property type="entry name" value="NMT1"/>
    <property type="match status" value="1"/>
</dbReference>
<evidence type="ECO:0000256" key="1">
    <source>
        <dbReference type="ARBA" id="ARBA00003469"/>
    </source>
</evidence>
<feature type="transmembrane region" description="Helical" evidence="12">
    <location>
        <begin position="12"/>
        <end position="34"/>
    </location>
</feature>
<keyword evidence="9" id="KW-0408">Iron</keyword>
<evidence type="ECO:0000256" key="10">
    <source>
        <dbReference type="ARBA" id="ARBA00033171"/>
    </source>
</evidence>
<comment type="pathway">
    <text evidence="2">Cofactor biosynthesis; thiamine diphosphate biosynthesis.</text>
</comment>
<keyword evidence="8" id="KW-0784">Thiamine biosynthesis</keyword>
<comment type="caution">
    <text evidence="14">The sequence shown here is derived from an EMBL/GenBank/DDBJ whole genome shotgun (WGS) entry which is preliminary data.</text>
</comment>
<keyword evidence="15" id="KW-1185">Reference proteome</keyword>
<evidence type="ECO:0000256" key="6">
    <source>
        <dbReference type="ARBA" id="ARBA00022723"/>
    </source>
</evidence>
<evidence type="ECO:0000313" key="15">
    <source>
        <dbReference type="Proteomes" id="UP001194539"/>
    </source>
</evidence>
<feature type="domain" description="SsuA/THI5-like" evidence="13">
    <location>
        <begin position="61"/>
        <end position="262"/>
    </location>
</feature>
<evidence type="ECO:0000256" key="11">
    <source>
        <dbReference type="ARBA" id="ARBA00048179"/>
    </source>
</evidence>
<keyword evidence="12" id="KW-0472">Membrane</keyword>
<keyword evidence="7" id="KW-0663">Pyridoxal phosphate</keyword>
<keyword evidence="6" id="KW-0479">Metal-binding</keyword>
<dbReference type="PANTHER" id="PTHR31528:SF1">
    <property type="entry name" value="4-AMINO-5-HYDROXYMETHYL-2-METHYLPYRIMIDINE PHOSPHATE SYNTHASE THI11-RELATED"/>
    <property type="match status" value="1"/>
</dbReference>
<evidence type="ECO:0000256" key="2">
    <source>
        <dbReference type="ARBA" id="ARBA00004948"/>
    </source>
</evidence>
<evidence type="ECO:0000256" key="7">
    <source>
        <dbReference type="ARBA" id="ARBA00022898"/>
    </source>
</evidence>
<dbReference type="SUPFAM" id="SSF53850">
    <property type="entry name" value="Periplasmic binding protein-like II"/>
    <property type="match status" value="1"/>
</dbReference>
<protein>
    <recommendedName>
        <fullName evidence="10">Thiamine pyrimidine synthase</fullName>
    </recommendedName>
</protein>
<gene>
    <name evidence="14" type="ORF">H1B27_21445</name>
</gene>
<dbReference type="EMBL" id="JACEGD010000019">
    <property type="protein sequence ID" value="MBH5388836.1"/>
    <property type="molecule type" value="Genomic_DNA"/>
</dbReference>
<dbReference type="InterPro" id="IPR015168">
    <property type="entry name" value="SsuA/THI5"/>
</dbReference>
<sequence length="353" mass="38957">MRHRRRRSGSTVTRRVAIGLAALSATGIVVFALIPDVTPVHTPADSSFHASFFLDGPYSARFAGEMIAAKEGYFKRGVAMRALPDDPNFVETVARENAIGVTTGQKFLLAVWRGAPVTAFAASFLDTSVAIFALERSGLHRPDDLIGKRIGCREGSEAEVVFDAMMARLRLPRSQIVKVSDRANFQALRSGDVDAIVVPIDQQPSQTSADYVPLSVMKPQDYAIHVPGQVYFASNDLIRERPSAIADLLHGLVRGWQFAYADYSRAIPIIVDFDRSGLAPERVKFEMEQQRSLVLPVGARIGEYDESRWRTLRDILVFAGLGRENAPLFQAVSTQFIRGEYRRAPEKEGAGAF</sequence>
<evidence type="ECO:0000256" key="3">
    <source>
        <dbReference type="ARBA" id="ARBA00009406"/>
    </source>
</evidence>
<comment type="subunit">
    <text evidence="4">Homodimer.</text>
</comment>
<comment type="similarity">
    <text evidence="3">Belongs to the NMT1/THI5 family.</text>
</comment>
<evidence type="ECO:0000256" key="12">
    <source>
        <dbReference type="SAM" id="Phobius"/>
    </source>
</evidence>